<gene>
    <name evidence="1" type="ORF">EXZ61_13475</name>
</gene>
<dbReference type="Gene3D" id="2.120.10.80">
    <property type="entry name" value="Kelch-type beta propeller"/>
    <property type="match status" value="2"/>
</dbReference>
<evidence type="ECO:0000313" key="1">
    <source>
        <dbReference type="EMBL" id="QDL55097.1"/>
    </source>
</evidence>
<dbReference type="InterPro" id="IPR056734">
    <property type="entry name" value="NANM"/>
</dbReference>
<dbReference type="KEGG" id="rhg:EXZ61_13475"/>
<dbReference type="Pfam" id="PF24996">
    <property type="entry name" value="NANM"/>
    <property type="match status" value="1"/>
</dbReference>
<name>A0A515ER09_9BURK</name>
<dbReference type="AlphaFoldDB" id="A0A515ER09"/>
<organism evidence="1 2">
    <name type="scientific">Rhodoferax aquaticus</name>
    <dbReference type="NCBI Taxonomy" id="2527691"/>
    <lineage>
        <taxon>Bacteria</taxon>
        <taxon>Pseudomonadati</taxon>
        <taxon>Pseudomonadota</taxon>
        <taxon>Betaproteobacteria</taxon>
        <taxon>Burkholderiales</taxon>
        <taxon>Comamonadaceae</taxon>
        <taxon>Rhodoferax</taxon>
    </lineage>
</organism>
<dbReference type="EMBL" id="CP036282">
    <property type="protein sequence ID" value="QDL55097.1"/>
    <property type="molecule type" value="Genomic_DNA"/>
</dbReference>
<evidence type="ECO:0000313" key="2">
    <source>
        <dbReference type="Proteomes" id="UP000317365"/>
    </source>
</evidence>
<sequence length="392" mass="42227">MNTPLVANPSQSPTDCLSFKWRELPAIPPNQRCWSPAIPVGAPEWHQIGLGGAISGVHNDWLLVGGGANFPEPGLTVTRPNNLGKVYWDEAFALNLTSNVWSAKPMKLPKALAYAATISLPEGVLVLGGEGFESANGSLCEKVQPSADVCLMRFDGHLETLSFQDYPSLPYAMSSPSACLLGRSVFLQNGQDVYSLNLDSIAEGWSRLGTCPGDARSAALTSGVGDRFLIASGRSLKPDADVILRDAYAYEPKTRAWTVLPDMPLGAMAGMAFAVQGRFFVVVGGDGNEARAREYRRLDAERKLAQEGSAGWVHANTAMTFLHDHHTGFNQQIQVFDGLTGTWSQCGFLPSAAPVTSQPVQWRDELLLVSGEVSPGKRTPKIWAGKPQLCSK</sequence>
<keyword evidence="2" id="KW-1185">Reference proteome</keyword>
<accession>A0A515ER09</accession>
<dbReference type="InterPro" id="IPR015915">
    <property type="entry name" value="Kelch-typ_b-propeller"/>
</dbReference>
<dbReference type="RefSeq" id="WP_142812257.1">
    <property type="nucleotide sequence ID" value="NZ_CP036282.1"/>
</dbReference>
<proteinExistence type="predicted"/>
<protein>
    <submittedName>
        <fullName evidence="1">Galactose oxidase</fullName>
    </submittedName>
</protein>
<dbReference type="SUPFAM" id="SSF117281">
    <property type="entry name" value="Kelch motif"/>
    <property type="match status" value="1"/>
</dbReference>
<reference evidence="2" key="2">
    <citation type="journal article" date="2020" name="Int. J. Syst. Evol. Microbiol.">
        <title>Genomic insights into a novel species Rhodoferax aquaticus sp. nov., isolated from freshwater.</title>
        <authorList>
            <person name="Li T."/>
            <person name="Zhuo Y."/>
            <person name="Jin C.Z."/>
            <person name="Wu X."/>
            <person name="Ko S.R."/>
            <person name="Jin F.J."/>
            <person name="Ahn C.Y."/>
            <person name="Oh H.M."/>
            <person name="Lee H.G."/>
            <person name="Jin L."/>
        </authorList>
    </citation>
    <scope>NUCLEOTIDE SEQUENCE [LARGE SCALE GENOMIC DNA]</scope>
    <source>
        <strain evidence="2">Gr-4</strain>
    </source>
</reference>
<reference evidence="2" key="1">
    <citation type="submission" date="2019-02" db="EMBL/GenBank/DDBJ databases">
        <title>Complete genome sequence of Rhodoferax sp. Gr-4.</title>
        <authorList>
            <person name="Jin L."/>
        </authorList>
    </citation>
    <scope>NUCLEOTIDE SEQUENCE [LARGE SCALE GENOMIC DNA]</scope>
    <source>
        <strain evidence="2">Gr-4</strain>
    </source>
</reference>
<dbReference type="Proteomes" id="UP000317365">
    <property type="component" value="Chromosome"/>
</dbReference>